<evidence type="ECO:0000256" key="1">
    <source>
        <dbReference type="ARBA" id="ARBA00004613"/>
    </source>
</evidence>
<evidence type="ECO:0000256" key="5">
    <source>
        <dbReference type="SAM" id="MobiDB-lite"/>
    </source>
</evidence>
<dbReference type="GO" id="GO:0005576">
    <property type="term" value="C:extracellular region"/>
    <property type="evidence" value="ECO:0007669"/>
    <property type="project" value="UniProtKB-SubCell"/>
</dbReference>
<dbReference type="EMBL" id="QBLH01002107">
    <property type="protein sequence ID" value="TGZ49720.1"/>
    <property type="molecule type" value="Genomic_DNA"/>
</dbReference>
<name>A0A4S2KK16_9HYME</name>
<comment type="subcellular location">
    <subcellularLocation>
        <location evidence="1">Secreted</location>
    </subcellularLocation>
</comment>
<keyword evidence="6" id="KW-0732">Signal</keyword>
<accession>A0A4S2KK16</accession>
<protein>
    <submittedName>
        <fullName evidence="7">Uncharacterized protein</fullName>
    </submittedName>
</protein>
<evidence type="ECO:0000256" key="6">
    <source>
        <dbReference type="SAM" id="SignalP"/>
    </source>
</evidence>
<evidence type="ECO:0000313" key="7">
    <source>
        <dbReference type="EMBL" id="TGZ49720.1"/>
    </source>
</evidence>
<feature type="signal peptide" evidence="6">
    <location>
        <begin position="1"/>
        <end position="25"/>
    </location>
</feature>
<keyword evidence="4" id="KW-1015">Disulfide bond</keyword>
<reference evidence="7 8" key="1">
    <citation type="journal article" date="2019" name="Philos. Trans. R. Soc. Lond., B, Biol. Sci.">
        <title>Ant behaviour and brain gene expression of defending hosts depend on the ecological success of the intruding social parasite.</title>
        <authorList>
            <person name="Kaur R."/>
            <person name="Stoldt M."/>
            <person name="Jongepier E."/>
            <person name="Feldmeyer B."/>
            <person name="Menzel F."/>
            <person name="Bornberg-Bauer E."/>
            <person name="Foitzik S."/>
        </authorList>
    </citation>
    <scope>NUCLEOTIDE SEQUENCE [LARGE SCALE GENOMIC DNA]</scope>
    <source>
        <tissue evidence="7">Whole body</tissue>
    </source>
</reference>
<dbReference type="Pfam" id="PF17521">
    <property type="entry name" value="Secapin"/>
    <property type="match status" value="1"/>
</dbReference>
<keyword evidence="8" id="KW-1185">Reference proteome</keyword>
<dbReference type="InterPro" id="IPR020128">
    <property type="entry name" value="Secapin"/>
</dbReference>
<dbReference type="Proteomes" id="UP000310200">
    <property type="component" value="Unassembled WGS sequence"/>
</dbReference>
<feature type="chain" id="PRO_5020336499" evidence="6">
    <location>
        <begin position="26"/>
        <end position="123"/>
    </location>
</feature>
<dbReference type="AlphaFoldDB" id="A0A4S2KK16"/>
<comment type="caution">
    <text evidence="7">The sequence shown here is derived from an EMBL/GenBank/DDBJ whole genome shotgun (WGS) entry which is preliminary data.</text>
</comment>
<organism evidence="7 8">
    <name type="scientific">Temnothorax longispinosus</name>
    <dbReference type="NCBI Taxonomy" id="300112"/>
    <lineage>
        <taxon>Eukaryota</taxon>
        <taxon>Metazoa</taxon>
        <taxon>Ecdysozoa</taxon>
        <taxon>Arthropoda</taxon>
        <taxon>Hexapoda</taxon>
        <taxon>Insecta</taxon>
        <taxon>Pterygota</taxon>
        <taxon>Neoptera</taxon>
        <taxon>Endopterygota</taxon>
        <taxon>Hymenoptera</taxon>
        <taxon>Apocrita</taxon>
        <taxon>Aculeata</taxon>
        <taxon>Formicoidea</taxon>
        <taxon>Formicidae</taxon>
        <taxon>Myrmicinae</taxon>
        <taxon>Temnothorax</taxon>
    </lineage>
</organism>
<evidence type="ECO:0000256" key="3">
    <source>
        <dbReference type="ARBA" id="ARBA00022525"/>
    </source>
</evidence>
<gene>
    <name evidence="7" type="ORF">DBV15_01238</name>
</gene>
<evidence type="ECO:0000256" key="4">
    <source>
        <dbReference type="ARBA" id="ARBA00023157"/>
    </source>
</evidence>
<evidence type="ECO:0000313" key="8">
    <source>
        <dbReference type="Proteomes" id="UP000310200"/>
    </source>
</evidence>
<comment type="similarity">
    <text evidence="2">Belongs to the secapin family.</text>
</comment>
<feature type="compositionally biased region" description="Polar residues" evidence="5">
    <location>
        <begin position="84"/>
        <end position="95"/>
    </location>
</feature>
<keyword evidence="3" id="KW-0964">Secreted</keyword>
<proteinExistence type="inferred from homology"/>
<sequence length="123" mass="13971">MRFYFPQRFPSVLLLLVALTCAAQAGSLRGKRSVWNDIGNTLNNIGQTIKDTVKTRIDSLFDHRDQHSTTEPEMIPPTLAPEWNETTPSSEWNGTDSRQIITVPIRCPPDHVVVKNRCRIEGR</sequence>
<feature type="region of interest" description="Disordered" evidence="5">
    <location>
        <begin position="66"/>
        <end position="95"/>
    </location>
</feature>
<evidence type="ECO:0000256" key="2">
    <source>
        <dbReference type="ARBA" id="ARBA00006280"/>
    </source>
</evidence>